<dbReference type="SUPFAM" id="SSF54862">
    <property type="entry name" value="4Fe-4S ferredoxins"/>
    <property type="match status" value="1"/>
</dbReference>
<keyword evidence="4" id="KW-0677">Repeat</keyword>
<dbReference type="PANTHER" id="PTHR43724:SF1">
    <property type="entry name" value="PYRUVATE SYNTHASE SUBUNIT PORD"/>
    <property type="match status" value="1"/>
</dbReference>
<protein>
    <submittedName>
        <fullName evidence="8">Pyruvate ferredoxin oxidoreductase</fullName>
    </submittedName>
</protein>
<comment type="cofactor">
    <cofactor evidence="1">
        <name>[4Fe-4S] cluster</name>
        <dbReference type="ChEBI" id="CHEBI:49883"/>
    </cofactor>
</comment>
<evidence type="ECO:0000256" key="2">
    <source>
        <dbReference type="ARBA" id="ARBA00022485"/>
    </source>
</evidence>
<keyword evidence="5" id="KW-0408">Iron</keyword>
<dbReference type="PROSITE" id="PS00198">
    <property type="entry name" value="4FE4S_FER_1"/>
    <property type="match status" value="1"/>
</dbReference>
<keyword evidence="3" id="KW-0479">Metal-binding</keyword>
<reference evidence="8" key="1">
    <citation type="journal article" date="2020" name="mSystems">
        <title>Genome- and Community-Level Interaction Insights into Carbon Utilization and Element Cycling Functions of Hydrothermarchaeota in Hydrothermal Sediment.</title>
        <authorList>
            <person name="Zhou Z."/>
            <person name="Liu Y."/>
            <person name="Xu W."/>
            <person name="Pan J."/>
            <person name="Luo Z.H."/>
            <person name="Li M."/>
        </authorList>
    </citation>
    <scope>NUCLEOTIDE SEQUENCE [LARGE SCALE GENOMIC DNA]</scope>
    <source>
        <strain evidence="8">HyVt-443</strain>
    </source>
</reference>
<accession>A0A831RMB9</accession>
<feature type="domain" description="4Fe-4S ferredoxin-type" evidence="7">
    <location>
        <begin position="64"/>
        <end position="93"/>
    </location>
</feature>
<dbReference type="Gene3D" id="3.30.70.20">
    <property type="match status" value="1"/>
</dbReference>
<evidence type="ECO:0000259" key="7">
    <source>
        <dbReference type="PROSITE" id="PS51379"/>
    </source>
</evidence>
<dbReference type="PROSITE" id="PS51379">
    <property type="entry name" value="4FE4S_FER_2"/>
    <property type="match status" value="1"/>
</dbReference>
<dbReference type="Pfam" id="PF00037">
    <property type="entry name" value="Fer4"/>
    <property type="match status" value="1"/>
</dbReference>
<dbReference type="GO" id="GO:0046872">
    <property type="term" value="F:metal ion binding"/>
    <property type="evidence" value="ECO:0007669"/>
    <property type="project" value="UniProtKB-KW"/>
</dbReference>
<sequence>MTRDLFEIMTSNAEAGPGDAGRTGSWRVERPVIDLARCTPAKRGKAACHLCWLYCPDGVISKDLEPEILLEYCKGCGICAEECPTQAIRMVAEAEFVEE</sequence>
<dbReference type="AlphaFoldDB" id="A0A831RMB9"/>
<keyword evidence="2" id="KW-0004">4Fe-4S</keyword>
<dbReference type="NCBIfam" id="TIGR02179">
    <property type="entry name" value="PorD_KorD"/>
    <property type="match status" value="1"/>
</dbReference>
<gene>
    <name evidence="8" type="ORF">ENI96_08870</name>
</gene>
<proteinExistence type="predicted"/>
<dbReference type="InterPro" id="IPR017900">
    <property type="entry name" value="4Fe4S_Fe_S_CS"/>
</dbReference>
<dbReference type="Proteomes" id="UP000886251">
    <property type="component" value="Unassembled WGS sequence"/>
</dbReference>
<keyword evidence="6" id="KW-0411">Iron-sulfur</keyword>
<evidence type="ECO:0000256" key="4">
    <source>
        <dbReference type="ARBA" id="ARBA00022737"/>
    </source>
</evidence>
<organism evidence="8">
    <name type="scientific">Sedimenticola thiotaurini</name>
    <dbReference type="NCBI Taxonomy" id="1543721"/>
    <lineage>
        <taxon>Bacteria</taxon>
        <taxon>Pseudomonadati</taxon>
        <taxon>Pseudomonadota</taxon>
        <taxon>Gammaproteobacteria</taxon>
        <taxon>Chromatiales</taxon>
        <taxon>Sedimenticolaceae</taxon>
        <taxon>Sedimenticola</taxon>
    </lineage>
</organism>
<evidence type="ECO:0000256" key="1">
    <source>
        <dbReference type="ARBA" id="ARBA00001966"/>
    </source>
</evidence>
<dbReference type="GO" id="GO:0051539">
    <property type="term" value="F:4 iron, 4 sulfur cluster binding"/>
    <property type="evidence" value="ECO:0007669"/>
    <property type="project" value="UniProtKB-KW"/>
</dbReference>
<evidence type="ECO:0000256" key="6">
    <source>
        <dbReference type="ARBA" id="ARBA00023014"/>
    </source>
</evidence>
<dbReference type="EMBL" id="DRKP01000099">
    <property type="protein sequence ID" value="HEB96527.1"/>
    <property type="molecule type" value="Genomic_DNA"/>
</dbReference>
<keyword evidence="8" id="KW-0670">Pyruvate</keyword>
<dbReference type="GO" id="GO:0016625">
    <property type="term" value="F:oxidoreductase activity, acting on the aldehyde or oxo group of donors, iron-sulfur protein as acceptor"/>
    <property type="evidence" value="ECO:0007669"/>
    <property type="project" value="InterPro"/>
</dbReference>
<dbReference type="InterPro" id="IPR017896">
    <property type="entry name" value="4Fe4S_Fe-S-bd"/>
</dbReference>
<name>A0A831RMB9_9GAMM</name>
<evidence type="ECO:0000256" key="3">
    <source>
        <dbReference type="ARBA" id="ARBA00022723"/>
    </source>
</evidence>
<dbReference type="InterPro" id="IPR011898">
    <property type="entry name" value="PorD_KorD"/>
</dbReference>
<dbReference type="PANTHER" id="PTHR43724">
    <property type="entry name" value="PYRUVATE SYNTHASE SUBUNIT PORD"/>
    <property type="match status" value="1"/>
</dbReference>
<evidence type="ECO:0000313" key="8">
    <source>
        <dbReference type="EMBL" id="HEB96527.1"/>
    </source>
</evidence>
<evidence type="ECO:0000256" key="5">
    <source>
        <dbReference type="ARBA" id="ARBA00023004"/>
    </source>
</evidence>
<comment type="caution">
    <text evidence="8">The sequence shown here is derived from an EMBL/GenBank/DDBJ whole genome shotgun (WGS) entry which is preliminary data.</text>
</comment>